<proteinExistence type="predicted"/>
<dbReference type="GO" id="GO:0003743">
    <property type="term" value="F:translation initiation factor activity"/>
    <property type="evidence" value="ECO:0007669"/>
    <property type="project" value="UniProtKB-KW"/>
</dbReference>
<dbReference type="AlphaFoldDB" id="A0AAD3SMZ5"/>
<evidence type="ECO:0000256" key="4">
    <source>
        <dbReference type="ARBA" id="ARBA00022917"/>
    </source>
</evidence>
<dbReference type="Gene3D" id="2.40.30.230">
    <property type="match status" value="1"/>
</dbReference>
<comment type="subunit">
    <text evidence="5">Component of the translation initiation factor 2B (eIF2B) complex which is a heterodecamer of two sets of five different subunits: alpha, beta, gamma, delta and epsilon. Subunits alpha, beta and delta comprise a regulatory subcomplex and subunits epsilon and gamma comprise a catalytic subcomplex. Within the complex, the hexameric regulatory complex resides at the center, with the two heterodimeric catalytic subcomplexes bound on opposite sides.</text>
</comment>
<protein>
    <recommendedName>
        <fullName evidence="6">UPF1 domain-containing protein</fullName>
    </recommendedName>
</protein>
<dbReference type="InterPro" id="IPR040812">
    <property type="entry name" value="UPF1_1B_dom"/>
</dbReference>
<evidence type="ECO:0000259" key="6">
    <source>
        <dbReference type="Pfam" id="PF18141"/>
    </source>
</evidence>
<accession>A0AAD3SMZ5</accession>
<dbReference type="SUPFAM" id="SSF100950">
    <property type="entry name" value="NagB/RpiA/CoA transferase-like"/>
    <property type="match status" value="1"/>
</dbReference>
<sequence>MYPTSNRHGLVGLQYLAGDITGDDNRCVAMLQAFKEATKDYSTPPEKILSRDLTARISSYVSFLIECRPLSFVLLTYGSSSIEDNELRLVPGDELRLQYSGDTAHPAWMSVGHVIKLTAQEEVALELRASQGASVLILFGRVRVLIGCKLQ</sequence>
<comment type="subcellular location">
    <subcellularLocation>
        <location evidence="1">Cytoplasm</location>
        <location evidence="1">Cytosol</location>
    </subcellularLocation>
</comment>
<evidence type="ECO:0000313" key="8">
    <source>
        <dbReference type="Proteomes" id="UP001279734"/>
    </source>
</evidence>
<keyword evidence="2" id="KW-0963">Cytoplasm</keyword>
<evidence type="ECO:0000256" key="2">
    <source>
        <dbReference type="ARBA" id="ARBA00022490"/>
    </source>
</evidence>
<dbReference type="CDD" id="cd21407">
    <property type="entry name" value="1B_UPF1-like"/>
    <property type="match status" value="1"/>
</dbReference>
<organism evidence="7 8">
    <name type="scientific">Nepenthes gracilis</name>
    <name type="common">Slender pitcher plant</name>
    <dbReference type="NCBI Taxonomy" id="150966"/>
    <lineage>
        <taxon>Eukaryota</taxon>
        <taxon>Viridiplantae</taxon>
        <taxon>Streptophyta</taxon>
        <taxon>Embryophyta</taxon>
        <taxon>Tracheophyta</taxon>
        <taxon>Spermatophyta</taxon>
        <taxon>Magnoliopsida</taxon>
        <taxon>eudicotyledons</taxon>
        <taxon>Gunneridae</taxon>
        <taxon>Pentapetalae</taxon>
        <taxon>Caryophyllales</taxon>
        <taxon>Nepenthaceae</taxon>
        <taxon>Nepenthes</taxon>
    </lineage>
</organism>
<dbReference type="InterPro" id="IPR037171">
    <property type="entry name" value="NagB/RpiA_transferase-like"/>
</dbReference>
<reference evidence="7" key="1">
    <citation type="submission" date="2023-05" db="EMBL/GenBank/DDBJ databases">
        <title>Nepenthes gracilis genome sequencing.</title>
        <authorList>
            <person name="Fukushima K."/>
        </authorList>
    </citation>
    <scope>NUCLEOTIDE SEQUENCE</scope>
    <source>
        <strain evidence="7">SING2019-196</strain>
    </source>
</reference>
<comment type="caution">
    <text evidence="7">The sequence shown here is derived from an EMBL/GenBank/DDBJ whole genome shotgun (WGS) entry which is preliminary data.</text>
</comment>
<dbReference type="EMBL" id="BSYO01000012">
    <property type="protein sequence ID" value="GMH13226.1"/>
    <property type="molecule type" value="Genomic_DNA"/>
</dbReference>
<name>A0AAD3SMZ5_NEPGR</name>
<dbReference type="Pfam" id="PF18141">
    <property type="entry name" value="UPF1_1B_dom"/>
    <property type="match status" value="1"/>
</dbReference>
<dbReference type="GO" id="GO:0005829">
    <property type="term" value="C:cytosol"/>
    <property type="evidence" value="ECO:0007669"/>
    <property type="project" value="UniProtKB-SubCell"/>
</dbReference>
<dbReference type="PANTHER" id="PTHR10233">
    <property type="entry name" value="TRANSLATION INITIATION FACTOR EIF-2B"/>
    <property type="match status" value="1"/>
</dbReference>
<evidence type="ECO:0000256" key="3">
    <source>
        <dbReference type="ARBA" id="ARBA00022540"/>
    </source>
</evidence>
<dbReference type="PANTHER" id="PTHR10233:SF14">
    <property type="entry name" value="TRANSLATION INITIATION FACTOR EIF-2B SUBUNIT DELTA"/>
    <property type="match status" value="1"/>
</dbReference>
<evidence type="ECO:0000256" key="5">
    <source>
        <dbReference type="ARBA" id="ARBA00046432"/>
    </source>
</evidence>
<gene>
    <name evidence="7" type="ORF">Nepgr_015067</name>
</gene>
<keyword evidence="8" id="KW-1185">Reference proteome</keyword>
<feature type="domain" description="UPF1" evidence="6">
    <location>
        <begin position="78"/>
        <end position="130"/>
    </location>
</feature>
<keyword evidence="3" id="KW-0396">Initiation factor</keyword>
<evidence type="ECO:0000256" key="1">
    <source>
        <dbReference type="ARBA" id="ARBA00004514"/>
    </source>
</evidence>
<evidence type="ECO:0000313" key="7">
    <source>
        <dbReference type="EMBL" id="GMH13226.1"/>
    </source>
</evidence>
<dbReference type="Proteomes" id="UP001279734">
    <property type="component" value="Unassembled WGS sequence"/>
</dbReference>
<keyword evidence="4" id="KW-0648">Protein biosynthesis</keyword>